<evidence type="ECO:0000256" key="3">
    <source>
        <dbReference type="ARBA" id="ARBA00023125"/>
    </source>
</evidence>
<keyword evidence="3" id="KW-0238">DNA-binding</keyword>
<dbReference type="GO" id="GO:0003677">
    <property type="term" value="F:DNA binding"/>
    <property type="evidence" value="ECO:0007669"/>
    <property type="project" value="UniProtKB-KW"/>
</dbReference>
<dbReference type="Proteomes" id="UP001603857">
    <property type="component" value="Unassembled WGS sequence"/>
</dbReference>
<dbReference type="PANTHER" id="PTHR48019">
    <property type="entry name" value="SERUM RESPONSE FACTOR HOMOLOG"/>
    <property type="match status" value="1"/>
</dbReference>
<evidence type="ECO:0000256" key="1">
    <source>
        <dbReference type="ARBA" id="ARBA00004123"/>
    </source>
</evidence>
<keyword evidence="5" id="KW-0539">Nucleus</keyword>
<dbReference type="InterPro" id="IPR036879">
    <property type="entry name" value="TF_MADSbox_sf"/>
</dbReference>
<gene>
    <name evidence="7" type="ORF">Fmac_014281</name>
</gene>
<evidence type="ECO:0000259" key="6">
    <source>
        <dbReference type="PROSITE" id="PS50066"/>
    </source>
</evidence>
<keyword evidence="4" id="KW-0804">Transcription</keyword>
<dbReference type="InterPro" id="IPR002100">
    <property type="entry name" value="TF_MADSbox"/>
</dbReference>
<organism evidence="7 8">
    <name type="scientific">Flemingia macrophylla</name>
    <dbReference type="NCBI Taxonomy" id="520843"/>
    <lineage>
        <taxon>Eukaryota</taxon>
        <taxon>Viridiplantae</taxon>
        <taxon>Streptophyta</taxon>
        <taxon>Embryophyta</taxon>
        <taxon>Tracheophyta</taxon>
        <taxon>Spermatophyta</taxon>
        <taxon>Magnoliopsida</taxon>
        <taxon>eudicotyledons</taxon>
        <taxon>Gunneridae</taxon>
        <taxon>Pentapetalae</taxon>
        <taxon>rosids</taxon>
        <taxon>fabids</taxon>
        <taxon>Fabales</taxon>
        <taxon>Fabaceae</taxon>
        <taxon>Papilionoideae</taxon>
        <taxon>50 kb inversion clade</taxon>
        <taxon>NPAAA clade</taxon>
        <taxon>indigoferoid/millettioid clade</taxon>
        <taxon>Phaseoleae</taxon>
        <taxon>Flemingia</taxon>
    </lineage>
</organism>
<evidence type="ECO:0000256" key="4">
    <source>
        <dbReference type="ARBA" id="ARBA00023163"/>
    </source>
</evidence>
<dbReference type="AlphaFoldDB" id="A0ABD1MB94"/>
<accession>A0ABD1MB94</accession>
<proteinExistence type="predicted"/>
<dbReference type="InterPro" id="IPR050142">
    <property type="entry name" value="MADS-box/MEF2_TF"/>
</dbReference>
<dbReference type="SMART" id="SM00432">
    <property type="entry name" value="MADS"/>
    <property type="match status" value="1"/>
</dbReference>
<evidence type="ECO:0000256" key="5">
    <source>
        <dbReference type="ARBA" id="ARBA00023242"/>
    </source>
</evidence>
<dbReference type="PROSITE" id="PS50066">
    <property type="entry name" value="MADS_BOX_2"/>
    <property type="match status" value="1"/>
</dbReference>
<protein>
    <recommendedName>
        <fullName evidence="6">MADS-box domain-containing protein</fullName>
    </recommendedName>
</protein>
<evidence type="ECO:0000256" key="2">
    <source>
        <dbReference type="ARBA" id="ARBA00023015"/>
    </source>
</evidence>
<evidence type="ECO:0000313" key="7">
    <source>
        <dbReference type="EMBL" id="KAL2333068.1"/>
    </source>
</evidence>
<dbReference type="CDD" id="cd00266">
    <property type="entry name" value="MADS_SRF_like"/>
    <property type="match status" value="1"/>
</dbReference>
<reference evidence="7 8" key="1">
    <citation type="submission" date="2024-08" db="EMBL/GenBank/DDBJ databases">
        <title>Insights into the chromosomal genome structure of Flemingia macrophylla.</title>
        <authorList>
            <person name="Ding Y."/>
            <person name="Zhao Y."/>
            <person name="Bi W."/>
            <person name="Wu M."/>
            <person name="Zhao G."/>
            <person name="Gong Y."/>
            <person name="Li W."/>
            <person name="Zhang P."/>
        </authorList>
    </citation>
    <scope>NUCLEOTIDE SEQUENCE [LARGE SCALE GENOMIC DNA]</scope>
    <source>
        <strain evidence="7">DYQJB</strain>
        <tissue evidence="7">Leaf</tissue>
    </source>
</reference>
<dbReference type="GO" id="GO:0005634">
    <property type="term" value="C:nucleus"/>
    <property type="evidence" value="ECO:0007669"/>
    <property type="project" value="UniProtKB-SubCell"/>
</dbReference>
<name>A0ABD1MB94_9FABA</name>
<dbReference type="InterPro" id="IPR033897">
    <property type="entry name" value="SRF-like_MADS-box"/>
</dbReference>
<dbReference type="FunFam" id="3.40.1810.10:FF:000018">
    <property type="entry name" value="agamous-like MADS-box protein AGL80"/>
    <property type="match status" value="1"/>
</dbReference>
<dbReference type="PRINTS" id="PR00404">
    <property type="entry name" value="MADSDOMAIN"/>
</dbReference>
<evidence type="ECO:0000313" key="8">
    <source>
        <dbReference type="Proteomes" id="UP001603857"/>
    </source>
</evidence>
<comment type="caution">
    <text evidence="7">The sequence shown here is derived from an EMBL/GenBank/DDBJ whole genome shotgun (WGS) entry which is preliminary data.</text>
</comment>
<feature type="domain" description="MADS-box" evidence="6">
    <location>
        <begin position="1"/>
        <end position="50"/>
    </location>
</feature>
<dbReference type="Pfam" id="PF00319">
    <property type="entry name" value="SRF-TF"/>
    <property type="match status" value="1"/>
</dbReference>
<comment type="subcellular location">
    <subcellularLocation>
        <location evidence="1">Nucleus</location>
    </subcellularLocation>
</comment>
<keyword evidence="8" id="KW-1185">Reference proteome</keyword>
<dbReference type="EMBL" id="JBGMDY010000005">
    <property type="protein sequence ID" value="KAL2333068.1"/>
    <property type="molecule type" value="Genomic_DNA"/>
</dbReference>
<dbReference type="Gene3D" id="3.40.1810.10">
    <property type="entry name" value="Transcription factor, MADS-box"/>
    <property type="match status" value="1"/>
</dbReference>
<keyword evidence="2" id="KW-0805">Transcription regulation</keyword>
<sequence>MARRKVKLAYIENDTERKTSYKKRQKSVLKKTKEISTICGVEACAIVYSTFDSEPQVWPSESGVQQVLRRFRSLPEWDQTRNMARQESFITHNIQKRKDKLRKLVKDNKQREMSMLMYQCLKEGRVDHANNLNVAELKDLSSVIEQKLMNITTKLEMLNVNEMTPFQPPRMQIPAYQLHQIETPACHDQPQMEVSSYPQQLQMQTTMHQTQVDASGHHQQIEMQTAAYQPQLQIQPTAYESQIEGPSNQLLTQTPALALESEEMTMMNYGQVLNLNDNEWFMDTFFMENGDKTVFPPFGDNLPF</sequence>
<dbReference type="SUPFAM" id="SSF55455">
    <property type="entry name" value="SRF-like"/>
    <property type="match status" value="1"/>
</dbReference>